<keyword evidence="3 6" id="KW-0812">Transmembrane</keyword>
<keyword evidence="4 6" id="KW-1133">Transmembrane helix</keyword>
<reference evidence="7" key="2">
    <citation type="submission" date="2020-08" db="EMBL/GenBank/DDBJ databases">
        <title>Plant Genome Project.</title>
        <authorList>
            <person name="Zhang R.-G."/>
        </authorList>
    </citation>
    <scope>NUCLEOTIDE SEQUENCE</scope>
    <source>
        <strain evidence="7">Huo1</strain>
        <tissue evidence="7">Leaf</tissue>
    </source>
</reference>
<evidence type="ECO:0000256" key="1">
    <source>
        <dbReference type="ARBA" id="ARBA00004141"/>
    </source>
</evidence>
<comment type="caution">
    <text evidence="7">The sequence shown here is derived from an EMBL/GenBank/DDBJ whole genome shotgun (WGS) entry which is preliminary data.</text>
</comment>
<evidence type="ECO:0000313" key="8">
    <source>
        <dbReference type="Proteomes" id="UP000298416"/>
    </source>
</evidence>
<dbReference type="InterPro" id="IPR050352">
    <property type="entry name" value="ABCG_transporters"/>
</dbReference>
<evidence type="ECO:0000256" key="6">
    <source>
        <dbReference type="SAM" id="Phobius"/>
    </source>
</evidence>
<dbReference type="AlphaFoldDB" id="A0A8X8YA80"/>
<sequence length="338" mass="37307">MSMIALCFRMSCMTASMRRRKRERSSYEEKDIEFRPYFLECNETQDRLGHPRRRALPSLDCDGAQVYTALLWLPSTMTKADKVLQAEAVIAQLRLLRFRNSIIGGPLVGGYPGARGNGIELVNGEFVAYFVGVTIGDTNEDQEEVKPRLVIAYKIATVRSELSANVDDSGSLAADDRRWSGYCPCQWTSLVAIRHGPLARPGGAPILLFQVLGFSPMFQAVFTCNQERMMLTKERALGMYIPPLIIFHGHNPRKPAHGSSPPCHLLWRDLHHGGPQAHCRSLLLGPLRASTGSCAPGLGLAIGAAMMDKMSAITFGAIIVITFLLSSDFFVHLPIFVS</sequence>
<protein>
    <submittedName>
        <fullName evidence="7">Uncharacterized protein</fullName>
    </submittedName>
</protein>
<name>A0A8X8YA80_SALSN</name>
<dbReference type="PANTHER" id="PTHR48041:SF111">
    <property type="entry name" value="ABC TRANSPORTER G FAMILY MEMBER 14"/>
    <property type="match status" value="1"/>
</dbReference>
<keyword evidence="2" id="KW-0813">Transport</keyword>
<organism evidence="7">
    <name type="scientific">Salvia splendens</name>
    <name type="common">Scarlet sage</name>
    <dbReference type="NCBI Taxonomy" id="180675"/>
    <lineage>
        <taxon>Eukaryota</taxon>
        <taxon>Viridiplantae</taxon>
        <taxon>Streptophyta</taxon>
        <taxon>Embryophyta</taxon>
        <taxon>Tracheophyta</taxon>
        <taxon>Spermatophyta</taxon>
        <taxon>Magnoliopsida</taxon>
        <taxon>eudicotyledons</taxon>
        <taxon>Gunneridae</taxon>
        <taxon>Pentapetalae</taxon>
        <taxon>asterids</taxon>
        <taxon>lamiids</taxon>
        <taxon>Lamiales</taxon>
        <taxon>Lamiaceae</taxon>
        <taxon>Nepetoideae</taxon>
        <taxon>Mentheae</taxon>
        <taxon>Salviinae</taxon>
        <taxon>Salvia</taxon>
        <taxon>Salvia subgen. Calosphace</taxon>
        <taxon>core Calosphace</taxon>
    </lineage>
</organism>
<dbReference type="Proteomes" id="UP000298416">
    <property type="component" value="Unassembled WGS sequence"/>
</dbReference>
<gene>
    <name evidence="7" type="ORF">SASPL_112141</name>
</gene>
<evidence type="ECO:0000256" key="3">
    <source>
        <dbReference type="ARBA" id="ARBA00022692"/>
    </source>
</evidence>
<reference evidence="7" key="1">
    <citation type="submission" date="2018-01" db="EMBL/GenBank/DDBJ databases">
        <authorList>
            <person name="Mao J.F."/>
        </authorList>
    </citation>
    <scope>NUCLEOTIDE SEQUENCE</scope>
    <source>
        <strain evidence="7">Huo1</strain>
        <tissue evidence="7">Leaf</tissue>
    </source>
</reference>
<comment type="subcellular location">
    <subcellularLocation>
        <location evidence="1">Membrane</location>
        <topology evidence="1">Multi-pass membrane protein</topology>
    </subcellularLocation>
</comment>
<proteinExistence type="predicted"/>
<dbReference type="PANTHER" id="PTHR48041">
    <property type="entry name" value="ABC TRANSPORTER G FAMILY MEMBER 28"/>
    <property type="match status" value="1"/>
</dbReference>
<dbReference type="EMBL" id="PNBA02000004">
    <property type="protein sequence ID" value="KAG6427894.1"/>
    <property type="molecule type" value="Genomic_DNA"/>
</dbReference>
<evidence type="ECO:0000256" key="4">
    <source>
        <dbReference type="ARBA" id="ARBA00022989"/>
    </source>
</evidence>
<dbReference type="GO" id="GO:0016020">
    <property type="term" value="C:membrane"/>
    <property type="evidence" value="ECO:0007669"/>
    <property type="project" value="UniProtKB-SubCell"/>
</dbReference>
<keyword evidence="5 6" id="KW-0472">Membrane</keyword>
<accession>A0A8X8YA80</accession>
<evidence type="ECO:0000256" key="2">
    <source>
        <dbReference type="ARBA" id="ARBA00022448"/>
    </source>
</evidence>
<keyword evidence="8" id="KW-1185">Reference proteome</keyword>
<evidence type="ECO:0000313" key="7">
    <source>
        <dbReference type="EMBL" id="KAG6427894.1"/>
    </source>
</evidence>
<dbReference type="GO" id="GO:0042626">
    <property type="term" value="F:ATPase-coupled transmembrane transporter activity"/>
    <property type="evidence" value="ECO:0007669"/>
    <property type="project" value="TreeGrafter"/>
</dbReference>
<evidence type="ECO:0000256" key="5">
    <source>
        <dbReference type="ARBA" id="ARBA00023136"/>
    </source>
</evidence>
<feature type="transmembrane region" description="Helical" evidence="6">
    <location>
        <begin position="312"/>
        <end position="337"/>
    </location>
</feature>